<evidence type="ECO:0000313" key="1">
    <source>
        <dbReference type="EMBL" id="MEJ7138456.1"/>
    </source>
</evidence>
<proteinExistence type="predicted"/>
<evidence type="ECO:0000313" key="2">
    <source>
        <dbReference type="Proteomes" id="UP001364695"/>
    </source>
</evidence>
<organism evidence="1 2">
    <name type="scientific">Amphibiibacter pelophylacis</name>
    <dbReference type="NCBI Taxonomy" id="1799477"/>
    <lineage>
        <taxon>Bacteria</taxon>
        <taxon>Pseudomonadati</taxon>
        <taxon>Pseudomonadota</taxon>
        <taxon>Betaproteobacteria</taxon>
        <taxon>Burkholderiales</taxon>
        <taxon>Sphaerotilaceae</taxon>
        <taxon>Amphibiibacter</taxon>
    </lineage>
</organism>
<dbReference type="EC" id="2.1.1.107" evidence="1"/>
<comment type="caution">
    <text evidence="1">The sequence shown here is derived from an EMBL/GenBank/DDBJ whole genome shotgun (WGS) entry which is preliminary data.</text>
</comment>
<protein>
    <submittedName>
        <fullName evidence="1">Uroporphyrinogen-III C-methyltransferase</fullName>
        <ecNumber evidence="1">2.1.1.107</ecNumber>
    </submittedName>
</protein>
<name>A0ACC6P2M8_9BURK</name>
<keyword evidence="1" id="KW-0489">Methyltransferase</keyword>
<keyword evidence="1" id="KW-0808">Transferase</keyword>
<dbReference type="EMBL" id="JAWDIE010000011">
    <property type="protein sequence ID" value="MEJ7138456.1"/>
    <property type="molecule type" value="Genomic_DNA"/>
</dbReference>
<dbReference type="Proteomes" id="UP001364695">
    <property type="component" value="Unassembled WGS sequence"/>
</dbReference>
<sequence>MSATSAPADKDTVTDIPSVDRPNPPAAFEASRQPEPQPVRQRQGVSLGLVIVLILMLAIAAVAAWLAWDTQQRLISFRETMTQRQQEVQNRVDQASTLVAQSRDVGTRIETRVDALQQQLGELAVQRQQVENMMTALSRTRDESVLAEIDAALRVATQQVGLVGSTAPLVQALRQGLERVDRLNQPSLAALQVALKSDLDAVQAVSMVDVADLALKLDTVGRGIDELPLLADAAPASGSAAVPASSAAAAPAAGTAATGAAPAAAASQSLPADAPWWQRLWAWLSGSTRELVGTASKESQSFFRVTRVDSPEALLLAPDQSLYLRKNLQLVLLEARIALLSRQFALVRSDIAQVDAMLGKYFDATSARVQAAREQLKTVSDAAQDQTVPEPTATRQALQALGSQVQAAAALSAAAATPKASAAAPADAAAADKPAADAPPAAPAAPSVPASGG</sequence>
<keyword evidence="2" id="KW-1185">Reference proteome</keyword>
<accession>A0ACC6P2M8</accession>
<reference evidence="1" key="1">
    <citation type="submission" date="2023-10" db="EMBL/GenBank/DDBJ databases">
        <title>Amphibacter perezi, gen. nov., sp. nov. a novel taxa of the family Comamonadaceae, class Betaproteobacteria isolated from the skin microbiota of Pelophylax perezi from different populations.</title>
        <authorList>
            <person name="Costa S."/>
            <person name="Proenca D.N."/>
            <person name="Lopes I."/>
            <person name="Morais P.V."/>
        </authorList>
    </citation>
    <scope>NUCLEOTIDE SEQUENCE</scope>
    <source>
        <strain evidence="1">SL12-8</strain>
    </source>
</reference>
<gene>
    <name evidence="1" type="ORF">RV045_08440</name>
</gene>